<dbReference type="InterPro" id="IPR002549">
    <property type="entry name" value="AI-2E-like"/>
</dbReference>
<feature type="transmembrane region" description="Helical" evidence="7">
    <location>
        <begin position="169"/>
        <end position="192"/>
    </location>
</feature>
<sequence length="410" mass="42815">MWRRRSRTRPRADQTQPAGETDGDAAVIASPPVSSHRTTSILIGLGGATVTVFGLAAIAGIAAPILLALVLTICAHPVRRGLERRGVPRGLATGSVVATVFIVLAAFVASLGLALGQFAALLPQFASQLSDIGTSVADWLASAGFGSTQVQAVEASFDPSNLVPVVSGIFGSITNITVALVIVLTMLILMAADAGYLPTLLRQLQHSRPTLVEALTNFASSVRRYMVATTLLGIAQGVLNAIALVALGVPGAFLWGLLSFLCSFIPNVGYFIAIIPPTVFAFLTGGWELALPVIVIYAIVNAVVQSIVQPRVVGNAVALSQSLTFASVLFWAIVLGAIGAILAIPLTLLIRTILVDADPAAAWWRPLIGDLDETRTLMKVEDARQRALRKAGRAAKADQGKATKRAPGPA</sequence>
<evidence type="ECO:0000256" key="1">
    <source>
        <dbReference type="ARBA" id="ARBA00004141"/>
    </source>
</evidence>
<comment type="caution">
    <text evidence="8">The sequence shown here is derived from an EMBL/GenBank/DDBJ whole genome shotgun (WGS) entry which is preliminary data.</text>
</comment>
<feature type="region of interest" description="Disordered" evidence="6">
    <location>
        <begin position="388"/>
        <end position="410"/>
    </location>
</feature>
<dbReference type="OrthoDB" id="9799225at2"/>
<dbReference type="GO" id="GO:0016020">
    <property type="term" value="C:membrane"/>
    <property type="evidence" value="ECO:0007669"/>
    <property type="project" value="UniProtKB-SubCell"/>
</dbReference>
<evidence type="ECO:0000313" key="8">
    <source>
        <dbReference type="EMBL" id="TFB96746.1"/>
    </source>
</evidence>
<accession>A0A4R8VZD7</accession>
<comment type="subcellular location">
    <subcellularLocation>
        <location evidence="1">Membrane</location>
        <topology evidence="1">Multi-pass membrane protein</topology>
    </subcellularLocation>
</comment>
<feature type="transmembrane region" description="Helical" evidence="7">
    <location>
        <begin position="287"/>
        <end position="308"/>
    </location>
</feature>
<reference evidence="8 9" key="1">
    <citation type="submission" date="2019-03" db="EMBL/GenBank/DDBJ databases">
        <title>Genomics of glacier-inhabiting Cryobacterium strains.</title>
        <authorList>
            <person name="Liu Q."/>
            <person name="Xin Y.-H."/>
        </authorList>
    </citation>
    <scope>NUCLEOTIDE SEQUENCE [LARGE SCALE GENOMIC DNA]</scope>
    <source>
        <strain evidence="8 9">RHLS22-1</strain>
    </source>
</reference>
<keyword evidence="5 7" id="KW-0472">Membrane</keyword>
<keyword evidence="3 7" id="KW-0812">Transmembrane</keyword>
<proteinExistence type="inferred from homology"/>
<feature type="transmembrane region" description="Helical" evidence="7">
    <location>
        <begin position="41"/>
        <end position="74"/>
    </location>
</feature>
<dbReference type="EMBL" id="SOFL01000056">
    <property type="protein sequence ID" value="TFB96746.1"/>
    <property type="molecule type" value="Genomic_DNA"/>
</dbReference>
<protein>
    <submittedName>
        <fullName evidence="8">AI-2E family transporter</fullName>
    </submittedName>
</protein>
<name>A0A4R8VZD7_9MICO</name>
<feature type="region of interest" description="Disordered" evidence="6">
    <location>
        <begin position="1"/>
        <end position="32"/>
    </location>
</feature>
<organism evidence="8 9">
    <name type="scientific">Cryobacterium adonitolivorans</name>
    <dbReference type="NCBI Taxonomy" id="1259189"/>
    <lineage>
        <taxon>Bacteria</taxon>
        <taxon>Bacillati</taxon>
        <taxon>Actinomycetota</taxon>
        <taxon>Actinomycetes</taxon>
        <taxon>Micrococcales</taxon>
        <taxon>Microbacteriaceae</taxon>
        <taxon>Cryobacterium</taxon>
    </lineage>
</organism>
<dbReference type="Proteomes" id="UP000297907">
    <property type="component" value="Unassembled WGS sequence"/>
</dbReference>
<evidence type="ECO:0000256" key="3">
    <source>
        <dbReference type="ARBA" id="ARBA00022692"/>
    </source>
</evidence>
<dbReference type="Pfam" id="PF01594">
    <property type="entry name" value="AI-2E_transport"/>
    <property type="match status" value="1"/>
</dbReference>
<comment type="similarity">
    <text evidence="2">Belongs to the autoinducer-2 exporter (AI-2E) (TC 2.A.86) family.</text>
</comment>
<evidence type="ECO:0000256" key="5">
    <source>
        <dbReference type="ARBA" id="ARBA00023136"/>
    </source>
</evidence>
<dbReference type="AlphaFoldDB" id="A0A4R8VZD7"/>
<keyword evidence="4 7" id="KW-1133">Transmembrane helix</keyword>
<evidence type="ECO:0000256" key="2">
    <source>
        <dbReference type="ARBA" id="ARBA00009773"/>
    </source>
</evidence>
<feature type="transmembrane region" description="Helical" evidence="7">
    <location>
        <begin position="328"/>
        <end position="350"/>
    </location>
</feature>
<gene>
    <name evidence="8" type="ORF">E3O42_16520</name>
</gene>
<dbReference type="GO" id="GO:0055085">
    <property type="term" value="P:transmembrane transport"/>
    <property type="evidence" value="ECO:0007669"/>
    <property type="project" value="TreeGrafter"/>
</dbReference>
<feature type="transmembrane region" description="Helical" evidence="7">
    <location>
        <begin position="253"/>
        <end position="275"/>
    </location>
</feature>
<keyword evidence="9" id="KW-1185">Reference proteome</keyword>
<evidence type="ECO:0000256" key="7">
    <source>
        <dbReference type="SAM" id="Phobius"/>
    </source>
</evidence>
<evidence type="ECO:0000313" key="9">
    <source>
        <dbReference type="Proteomes" id="UP000297907"/>
    </source>
</evidence>
<evidence type="ECO:0000256" key="4">
    <source>
        <dbReference type="ARBA" id="ARBA00022989"/>
    </source>
</evidence>
<feature type="transmembrane region" description="Helical" evidence="7">
    <location>
        <begin position="95"/>
        <end position="120"/>
    </location>
</feature>
<dbReference type="PANTHER" id="PTHR21716">
    <property type="entry name" value="TRANSMEMBRANE PROTEIN"/>
    <property type="match status" value="1"/>
</dbReference>
<dbReference type="PANTHER" id="PTHR21716:SF64">
    <property type="entry name" value="AI-2 TRANSPORT PROTEIN TQSA"/>
    <property type="match status" value="1"/>
</dbReference>
<feature type="transmembrane region" description="Helical" evidence="7">
    <location>
        <begin position="225"/>
        <end position="247"/>
    </location>
</feature>
<evidence type="ECO:0000256" key="6">
    <source>
        <dbReference type="SAM" id="MobiDB-lite"/>
    </source>
</evidence>